<dbReference type="Pfam" id="PF00155">
    <property type="entry name" value="Aminotran_1_2"/>
    <property type="match status" value="1"/>
</dbReference>
<evidence type="ECO:0000313" key="5">
    <source>
        <dbReference type="Proteomes" id="UP000824161"/>
    </source>
</evidence>
<comment type="cofactor">
    <cofactor evidence="1">
        <name>pyridoxal 5'-phosphate</name>
        <dbReference type="ChEBI" id="CHEBI:597326"/>
    </cofactor>
</comment>
<dbReference type="EMBL" id="DVLY01000003">
    <property type="protein sequence ID" value="HIT97227.1"/>
    <property type="molecule type" value="Genomic_DNA"/>
</dbReference>
<sequence length="420" mass="47509">MVDLFDKIKGKPGPLEMWHEQGEGYYLFPELEGEIGSRMMFHGKEVLCWSLNNYLGLANHPEVRKADAEAAAKYGMAYPMGARVMSGQTKYHKQLEQELAEFVHKKYGCVINYGYQGIMSAIDCLLDRHDVVVYDADCHASIMDAIRMTDAERLKFRHNDPKDCEKKLEVATRKANELGGGILVVTEGVFGMRGMQGKVREIADLKKKFNFRLLIDDAHGFGTQGPNGDGTHAEQNCVKEVDVYCATFAKSMASTGGFVATDDKQIIVHLRYNMRSQIFAKSLPMVNVLGALKRLEIIRTHPELREKLWENVHMLQNGLRERGFDIGDLTSCVTPVYMKGSLEEASQVVADMRENYRIFCSIVIPPVIPKGLILLRLIPTNYHTKEEIQYTLNAFADVRDKLARHAYDTEHVAKVQLDLD</sequence>
<dbReference type="Proteomes" id="UP000824161">
    <property type="component" value="Unassembled WGS sequence"/>
</dbReference>
<feature type="domain" description="Aminotransferase class I/classII large" evidence="3">
    <location>
        <begin position="45"/>
        <end position="394"/>
    </location>
</feature>
<evidence type="ECO:0000313" key="4">
    <source>
        <dbReference type="EMBL" id="HIT97227.1"/>
    </source>
</evidence>
<name>A0A9D1HA79_9FLAO</name>
<dbReference type="InterPro" id="IPR015422">
    <property type="entry name" value="PyrdxlP-dep_Trfase_small"/>
</dbReference>
<reference evidence="4" key="2">
    <citation type="journal article" date="2021" name="PeerJ">
        <title>Extensive microbial diversity within the chicken gut microbiome revealed by metagenomics and culture.</title>
        <authorList>
            <person name="Gilroy R."/>
            <person name="Ravi A."/>
            <person name="Getino M."/>
            <person name="Pursley I."/>
            <person name="Horton D.L."/>
            <person name="Alikhan N.F."/>
            <person name="Baker D."/>
            <person name="Gharbi K."/>
            <person name="Hall N."/>
            <person name="Watson M."/>
            <person name="Adriaenssens E.M."/>
            <person name="Foster-Nyarko E."/>
            <person name="Jarju S."/>
            <person name="Secka A."/>
            <person name="Antonio M."/>
            <person name="Oren A."/>
            <person name="Chaudhuri R.R."/>
            <person name="La Ragione R."/>
            <person name="Hildebrand F."/>
            <person name="Pallen M.J."/>
        </authorList>
    </citation>
    <scope>NUCLEOTIDE SEQUENCE</scope>
    <source>
        <strain evidence="4">1383</strain>
    </source>
</reference>
<comment type="caution">
    <text evidence="4">The sequence shown here is derived from an EMBL/GenBank/DDBJ whole genome shotgun (WGS) entry which is preliminary data.</text>
</comment>
<dbReference type="InterPro" id="IPR015421">
    <property type="entry name" value="PyrdxlP-dep_Trfase_major"/>
</dbReference>
<evidence type="ECO:0000256" key="1">
    <source>
        <dbReference type="ARBA" id="ARBA00001933"/>
    </source>
</evidence>
<dbReference type="Gene3D" id="3.90.1150.10">
    <property type="entry name" value="Aspartate Aminotransferase, domain 1"/>
    <property type="match status" value="1"/>
</dbReference>
<reference evidence="4" key="1">
    <citation type="submission" date="2020-10" db="EMBL/GenBank/DDBJ databases">
        <authorList>
            <person name="Gilroy R."/>
        </authorList>
    </citation>
    <scope>NUCLEOTIDE SEQUENCE</scope>
    <source>
        <strain evidence="4">1383</strain>
    </source>
</reference>
<protein>
    <submittedName>
        <fullName evidence="4">Aminotransferase class I/II-fold pyridoxal phosphate-dependent enzyme</fullName>
    </submittedName>
</protein>
<organism evidence="4 5">
    <name type="scientific">Candidatus Merdimorpha stercoravium</name>
    <dbReference type="NCBI Taxonomy" id="2840863"/>
    <lineage>
        <taxon>Bacteria</taxon>
        <taxon>Pseudomonadati</taxon>
        <taxon>Bacteroidota</taxon>
        <taxon>Flavobacteriia</taxon>
        <taxon>Flavobacteriales</taxon>
        <taxon>Candidatus Merdimorpha</taxon>
    </lineage>
</organism>
<dbReference type="SUPFAM" id="SSF53383">
    <property type="entry name" value="PLP-dependent transferases"/>
    <property type="match status" value="1"/>
</dbReference>
<dbReference type="GO" id="GO:0008483">
    <property type="term" value="F:transaminase activity"/>
    <property type="evidence" value="ECO:0007669"/>
    <property type="project" value="UniProtKB-KW"/>
</dbReference>
<dbReference type="AlphaFoldDB" id="A0A9D1HA79"/>
<proteinExistence type="predicted"/>
<dbReference type="GO" id="GO:0030170">
    <property type="term" value="F:pyridoxal phosphate binding"/>
    <property type="evidence" value="ECO:0007669"/>
    <property type="project" value="InterPro"/>
</dbReference>
<keyword evidence="4" id="KW-0032">Aminotransferase</keyword>
<dbReference type="PANTHER" id="PTHR13693">
    <property type="entry name" value="CLASS II AMINOTRANSFERASE/8-AMINO-7-OXONONANOATE SYNTHASE"/>
    <property type="match status" value="1"/>
</dbReference>
<gene>
    <name evidence="4" type="ORF">IAC44_00140</name>
</gene>
<dbReference type="InterPro" id="IPR050087">
    <property type="entry name" value="AON_synthase_class-II"/>
</dbReference>
<evidence type="ECO:0000259" key="3">
    <source>
        <dbReference type="Pfam" id="PF00155"/>
    </source>
</evidence>
<dbReference type="InterPro" id="IPR015424">
    <property type="entry name" value="PyrdxlP-dep_Trfase"/>
</dbReference>
<accession>A0A9D1HA79</accession>
<dbReference type="Gene3D" id="3.40.640.10">
    <property type="entry name" value="Type I PLP-dependent aspartate aminotransferase-like (Major domain)"/>
    <property type="match status" value="1"/>
</dbReference>
<evidence type="ECO:0000256" key="2">
    <source>
        <dbReference type="ARBA" id="ARBA00022679"/>
    </source>
</evidence>
<dbReference type="InterPro" id="IPR004839">
    <property type="entry name" value="Aminotransferase_I/II_large"/>
</dbReference>
<keyword evidence="2" id="KW-0808">Transferase</keyword>